<dbReference type="InterPro" id="IPR041432">
    <property type="entry name" value="UBP13_Znf-UBP_var"/>
</dbReference>
<keyword evidence="1" id="KW-0472">Membrane</keyword>
<dbReference type="EMBL" id="DS268268">
    <property type="protein sequence ID" value="KMU73996.1"/>
    <property type="molecule type" value="Genomic_DNA"/>
</dbReference>
<keyword evidence="3" id="KW-0378">Hydrolase</keyword>
<dbReference type="FunFam" id="3.30.40.10:FF:000587">
    <property type="entry name" value="Ubiquitin carboxyl-terminal hydrolase"/>
    <property type="match status" value="1"/>
</dbReference>
<organism evidence="3 4">
    <name type="scientific">Coccidioides immitis RMSCC 3703</name>
    <dbReference type="NCBI Taxonomy" id="454286"/>
    <lineage>
        <taxon>Eukaryota</taxon>
        <taxon>Fungi</taxon>
        <taxon>Dikarya</taxon>
        <taxon>Ascomycota</taxon>
        <taxon>Pezizomycotina</taxon>
        <taxon>Eurotiomycetes</taxon>
        <taxon>Eurotiomycetidae</taxon>
        <taxon>Onygenales</taxon>
        <taxon>Onygenaceae</taxon>
        <taxon>Coccidioides</taxon>
    </lineage>
</organism>
<reference evidence="4" key="1">
    <citation type="journal article" date="2010" name="Genome Res.">
        <title>Population genomic sequencing of Coccidioides fungi reveals recent hybridization and transposon control.</title>
        <authorList>
            <person name="Neafsey D.E."/>
            <person name="Barker B.M."/>
            <person name="Sharpton T.J."/>
            <person name="Stajich J.E."/>
            <person name="Park D.J."/>
            <person name="Whiston E."/>
            <person name="Hung C.-Y."/>
            <person name="McMahan C."/>
            <person name="White J."/>
            <person name="Sykes S."/>
            <person name="Heiman D."/>
            <person name="Young S."/>
            <person name="Zeng Q."/>
            <person name="Abouelleil A."/>
            <person name="Aftuck L."/>
            <person name="Bessette D."/>
            <person name="Brown A."/>
            <person name="FitzGerald M."/>
            <person name="Lui A."/>
            <person name="Macdonald J.P."/>
            <person name="Priest M."/>
            <person name="Orbach M.J."/>
            <person name="Galgiani J.N."/>
            <person name="Kirkland T.N."/>
            <person name="Cole G.T."/>
            <person name="Birren B.W."/>
            <person name="Henn M.R."/>
            <person name="Taylor J.W."/>
            <person name="Rounsley S.D."/>
        </authorList>
    </citation>
    <scope>NUCLEOTIDE SEQUENCE [LARGE SCALE GENOMIC DNA]</scope>
    <source>
        <strain evidence="4">RMSCC 3703</strain>
    </source>
</reference>
<protein>
    <submittedName>
        <fullName evidence="3">Ubiquitin carboxyl-terminal hydrolase 14</fullName>
    </submittedName>
</protein>
<accession>A0A0J8QNG5</accession>
<dbReference type="AlphaFoldDB" id="A0A0J8QNG5"/>
<keyword evidence="1" id="KW-0812">Transmembrane</keyword>
<evidence type="ECO:0000313" key="3">
    <source>
        <dbReference type="EMBL" id="KMU73996.1"/>
    </source>
</evidence>
<dbReference type="SUPFAM" id="SSF57850">
    <property type="entry name" value="RING/U-box"/>
    <property type="match status" value="1"/>
</dbReference>
<dbReference type="GO" id="GO:0016787">
    <property type="term" value="F:hydrolase activity"/>
    <property type="evidence" value="ECO:0007669"/>
    <property type="project" value="UniProtKB-KW"/>
</dbReference>
<evidence type="ECO:0000313" key="4">
    <source>
        <dbReference type="Proteomes" id="UP000054559"/>
    </source>
</evidence>
<dbReference type="Pfam" id="PF17807">
    <property type="entry name" value="zf-UBP_var"/>
    <property type="match status" value="1"/>
</dbReference>
<feature type="transmembrane region" description="Helical" evidence="1">
    <location>
        <begin position="207"/>
        <end position="227"/>
    </location>
</feature>
<evidence type="ECO:0000256" key="1">
    <source>
        <dbReference type="SAM" id="Phobius"/>
    </source>
</evidence>
<sequence>MVCPHVDSAGLQPPRNSQSVYREDCTQCFDSIDDPSGLNVCLSCFNGGCTGNRDHAALHHARCEHPLALNIRRTRKPIQRDEPPPKMSKLAIKPLREEDHYNTTIKVICYDCDNDDVDISSIPVLQDVIDGVMNTLTFSRKEEVKAWELELTSCEHILCLTQDDASLMQLNSMFNDSHVAFIREVILNILQNFLIVLSVPCKKIFGYAYYVAMLAVVAVSLGAWEAIPMHLHMLLI</sequence>
<dbReference type="InterPro" id="IPR013083">
    <property type="entry name" value="Znf_RING/FYVE/PHD"/>
</dbReference>
<dbReference type="Proteomes" id="UP000054559">
    <property type="component" value="Unassembled WGS sequence"/>
</dbReference>
<proteinExistence type="predicted"/>
<gene>
    <name evidence="3" type="ORF">CISG_10162</name>
</gene>
<dbReference type="Gene3D" id="3.30.40.10">
    <property type="entry name" value="Zinc/RING finger domain, C3HC4 (zinc finger)"/>
    <property type="match status" value="1"/>
</dbReference>
<feature type="domain" description="Ubiquitinyl hydrolase variant UBP zinc finger" evidence="2">
    <location>
        <begin position="13"/>
        <end position="77"/>
    </location>
</feature>
<evidence type="ECO:0000259" key="2">
    <source>
        <dbReference type="Pfam" id="PF17807"/>
    </source>
</evidence>
<name>A0A0J8QNG5_COCIT</name>
<keyword evidence="1" id="KW-1133">Transmembrane helix</keyword>